<dbReference type="GO" id="GO:0051879">
    <property type="term" value="F:Hsp90 protein binding"/>
    <property type="evidence" value="ECO:0007669"/>
    <property type="project" value="InterPro"/>
</dbReference>
<dbReference type="PANTHER" id="PTHR22932:SF1">
    <property type="entry name" value="CO-CHAPERONE PROTEIN DAF-41"/>
    <property type="match status" value="1"/>
</dbReference>
<dbReference type="Pfam" id="PF04969">
    <property type="entry name" value="CS"/>
    <property type="match status" value="1"/>
</dbReference>
<dbReference type="GO" id="GO:0051087">
    <property type="term" value="F:protein-folding chaperone binding"/>
    <property type="evidence" value="ECO:0007669"/>
    <property type="project" value="TreeGrafter"/>
</dbReference>
<evidence type="ECO:0000313" key="5">
    <source>
        <dbReference type="Proteomes" id="UP000691718"/>
    </source>
</evidence>
<gene>
    <name evidence="4" type="ORF">PAPOLLO_LOCUS8354</name>
</gene>
<feature type="compositionally biased region" description="Acidic residues" evidence="2">
    <location>
        <begin position="149"/>
        <end position="164"/>
    </location>
</feature>
<dbReference type="PROSITE" id="PS51203">
    <property type="entry name" value="CS"/>
    <property type="match status" value="1"/>
</dbReference>
<evidence type="ECO:0000259" key="3">
    <source>
        <dbReference type="PROSITE" id="PS51203"/>
    </source>
</evidence>
<comment type="similarity">
    <text evidence="1">Belongs to the p23/wos2 family.</text>
</comment>
<dbReference type="OrthoDB" id="1564555at2759"/>
<proteinExistence type="inferred from homology"/>
<evidence type="ECO:0000256" key="2">
    <source>
        <dbReference type="SAM" id="MobiDB-lite"/>
    </source>
</evidence>
<dbReference type="GO" id="GO:0005829">
    <property type="term" value="C:cytosol"/>
    <property type="evidence" value="ECO:0007669"/>
    <property type="project" value="TreeGrafter"/>
</dbReference>
<organism evidence="4 5">
    <name type="scientific">Parnassius apollo</name>
    <name type="common">Apollo butterfly</name>
    <name type="synonym">Papilio apollo</name>
    <dbReference type="NCBI Taxonomy" id="110799"/>
    <lineage>
        <taxon>Eukaryota</taxon>
        <taxon>Metazoa</taxon>
        <taxon>Ecdysozoa</taxon>
        <taxon>Arthropoda</taxon>
        <taxon>Hexapoda</taxon>
        <taxon>Insecta</taxon>
        <taxon>Pterygota</taxon>
        <taxon>Neoptera</taxon>
        <taxon>Endopterygota</taxon>
        <taxon>Lepidoptera</taxon>
        <taxon>Glossata</taxon>
        <taxon>Ditrysia</taxon>
        <taxon>Papilionoidea</taxon>
        <taxon>Papilionidae</taxon>
        <taxon>Parnassiinae</taxon>
        <taxon>Parnassini</taxon>
        <taxon>Parnassius</taxon>
        <taxon>Parnassius</taxon>
    </lineage>
</organism>
<evidence type="ECO:0000256" key="1">
    <source>
        <dbReference type="ARBA" id="ARBA00025733"/>
    </source>
</evidence>
<feature type="region of interest" description="Disordered" evidence="2">
    <location>
        <begin position="113"/>
        <end position="164"/>
    </location>
</feature>
<dbReference type="Proteomes" id="UP000691718">
    <property type="component" value="Unassembled WGS sequence"/>
</dbReference>
<name>A0A8S3WN26_PARAO</name>
<dbReference type="InterPro" id="IPR045250">
    <property type="entry name" value="p23-like"/>
</dbReference>
<dbReference type="GO" id="GO:0005634">
    <property type="term" value="C:nucleus"/>
    <property type="evidence" value="ECO:0007669"/>
    <property type="project" value="TreeGrafter"/>
</dbReference>
<comment type="caution">
    <text evidence="4">The sequence shown here is derived from an EMBL/GenBank/DDBJ whole genome shotgun (WGS) entry which is preliminary data.</text>
</comment>
<dbReference type="PANTHER" id="PTHR22932">
    <property type="entry name" value="TELOMERASE-BINDING PROTEIN P23 HSP90 CO-CHAPERONE"/>
    <property type="match status" value="1"/>
</dbReference>
<protein>
    <submittedName>
        <fullName evidence="4">(apollo) hypothetical protein</fullName>
    </submittedName>
</protein>
<dbReference type="InterPro" id="IPR007052">
    <property type="entry name" value="CS_dom"/>
</dbReference>
<reference evidence="4" key="1">
    <citation type="submission" date="2021-04" db="EMBL/GenBank/DDBJ databases">
        <authorList>
            <person name="Tunstrom K."/>
        </authorList>
    </citation>
    <scope>NUCLEOTIDE SEQUENCE</scope>
</reference>
<keyword evidence="5" id="KW-1185">Reference proteome</keyword>
<dbReference type="FunFam" id="2.60.40.790:FF:000013">
    <property type="entry name" value="Very-long-chain (3R)-3-hydroxyacyl-CoA dehydratase"/>
    <property type="match status" value="1"/>
</dbReference>
<feature type="compositionally biased region" description="Polar residues" evidence="2">
    <location>
        <begin position="130"/>
        <end position="140"/>
    </location>
</feature>
<feature type="domain" description="CS" evidence="3">
    <location>
        <begin position="5"/>
        <end position="94"/>
    </location>
</feature>
<dbReference type="AlphaFoldDB" id="A0A8S3WN26"/>
<feature type="compositionally biased region" description="Acidic residues" evidence="2">
    <location>
        <begin position="113"/>
        <end position="122"/>
    </location>
</feature>
<dbReference type="GO" id="GO:0006457">
    <property type="term" value="P:protein folding"/>
    <property type="evidence" value="ECO:0007669"/>
    <property type="project" value="TreeGrafter"/>
</dbReference>
<dbReference type="GO" id="GO:0051131">
    <property type="term" value="P:chaperone-mediated protein complex assembly"/>
    <property type="evidence" value="ECO:0007669"/>
    <property type="project" value="TreeGrafter"/>
</dbReference>
<evidence type="ECO:0000313" key="4">
    <source>
        <dbReference type="EMBL" id="CAG4970789.1"/>
    </source>
</evidence>
<dbReference type="EMBL" id="CAJQZP010000585">
    <property type="protein sequence ID" value="CAG4970789.1"/>
    <property type="molecule type" value="Genomic_DNA"/>
</dbReference>
<sequence>MTNETFRPPVLWAQEREHVFLTIDIESKDPEIKIEKSSVYFKGVNVRDNKVYEVSIPLHSDVIPEKSNFVNKGRCIEIVLQKENTTSRFWPSLLSDGKKPHYLKIDFNKWRDEDDEEVEESGGDALDLSSMLQAMGSNKGSGDKKPSFDDLESDSDDENLPDLE</sequence>
<dbReference type="CDD" id="cd06465">
    <property type="entry name" value="p23_hB-ind1_like"/>
    <property type="match status" value="1"/>
</dbReference>
<accession>A0A8S3WN26</accession>